<keyword evidence="1" id="KW-0472">Membrane</keyword>
<keyword evidence="1" id="KW-0812">Transmembrane</keyword>
<gene>
    <name evidence="2" type="ORF">SAMN05216529_101385</name>
</gene>
<dbReference type="RefSeq" id="WP_109708507.1">
    <property type="nucleotide sequence ID" value="NZ_QGDS01000001.1"/>
</dbReference>
<evidence type="ECO:0000256" key="1">
    <source>
        <dbReference type="SAM" id="Phobius"/>
    </source>
</evidence>
<sequence length="123" mass="14660">MFDYLYDWIQNLAFFLVIVTAVLQIIPGKGYKKYVQFFSGMVMILLMLTPILKLTGIEKQFYKLYHSKEYEMSKEDIEKQQKYFEDLDILDFLPNEYQYHTGGEQETEDTSNEIKVEDIQIGE</sequence>
<dbReference type="OrthoDB" id="1779586at2"/>
<dbReference type="AlphaFoldDB" id="A0A316A2Y0"/>
<proteinExistence type="predicted"/>
<name>A0A316A2Y0_9FIRM</name>
<dbReference type="Pfam" id="PF09581">
    <property type="entry name" value="Spore_III_AF"/>
    <property type="match status" value="1"/>
</dbReference>
<feature type="transmembrane region" description="Helical" evidence="1">
    <location>
        <begin position="34"/>
        <end position="54"/>
    </location>
</feature>
<accession>A0A316A2Y0</accession>
<reference evidence="3" key="1">
    <citation type="submission" date="2017-07" db="EMBL/GenBank/DDBJ databases">
        <authorList>
            <person name="Varghese N."/>
            <person name="Submissions S."/>
        </authorList>
    </citation>
    <scope>NUCLEOTIDE SEQUENCE [LARGE SCALE GENOMIC DNA]</scope>
    <source>
        <strain evidence="3">NLAE-zl-C134</strain>
    </source>
</reference>
<evidence type="ECO:0000313" key="2">
    <source>
        <dbReference type="EMBL" id="SUQ12489.1"/>
    </source>
</evidence>
<dbReference type="InterPro" id="IPR014245">
    <property type="entry name" value="Spore_III_AF"/>
</dbReference>
<keyword evidence="1" id="KW-1133">Transmembrane helix</keyword>
<dbReference type="EMBL" id="UHJJ01000001">
    <property type="protein sequence ID" value="SUQ12489.1"/>
    <property type="molecule type" value="Genomic_DNA"/>
</dbReference>
<protein>
    <submittedName>
        <fullName evidence="2">Stage III sporulation protein AF</fullName>
    </submittedName>
</protein>
<keyword evidence="3" id="KW-1185">Reference proteome</keyword>
<organism evidence="2 3">
    <name type="scientific">Faecalicatena contorta</name>
    <dbReference type="NCBI Taxonomy" id="39482"/>
    <lineage>
        <taxon>Bacteria</taxon>
        <taxon>Bacillati</taxon>
        <taxon>Bacillota</taxon>
        <taxon>Clostridia</taxon>
        <taxon>Lachnospirales</taxon>
        <taxon>Lachnospiraceae</taxon>
        <taxon>Faecalicatena</taxon>
    </lineage>
</organism>
<dbReference type="Proteomes" id="UP000254051">
    <property type="component" value="Unassembled WGS sequence"/>
</dbReference>
<feature type="transmembrane region" description="Helical" evidence="1">
    <location>
        <begin position="12"/>
        <end position="28"/>
    </location>
</feature>
<evidence type="ECO:0000313" key="3">
    <source>
        <dbReference type="Proteomes" id="UP000254051"/>
    </source>
</evidence>